<protein>
    <submittedName>
        <fullName evidence="1">Uncharacterized protein ORF131</fullName>
    </submittedName>
</protein>
<evidence type="ECO:0000313" key="2">
    <source>
        <dbReference type="Proteomes" id="UP000007502"/>
    </source>
</evidence>
<name>F1D1F4_9CAUD</name>
<accession>F1D1F4</accession>
<dbReference type="EMBL" id="HQ641347">
    <property type="protein sequence ID" value="ADX87948.1"/>
    <property type="molecule type" value="Genomic_DNA"/>
</dbReference>
<keyword evidence="2" id="KW-1185">Reference proteome</keyword>
<gene>
    <name evidence="1" type="primary">ORF131</name>
</gene>
<sequence length="130" mass="14935">MEKIIAELEFESLRWNDVDYYGVVFVHPEDKSSLLETIYGNYDCAVNTQKHLVRFKNGGRLKVASLDRDHPHYDYAGAQLTTVIIDTNCFGKYEGGDFVKVSNVSSSEFIMYMMTRTRSKADVYSRTVIL</sequence>
<dbReference type="GeneID" id="10228611"/>
<dbReference type="OrthoDB" id="29334at10239"/>
<dbReference type="Proteomes" id="UP000007502">
    <property type="component" value="Segment"/>
</dbReference>
<organism evidence="1 2">
    <name type="scientific">Vibrio phage ICP1</name>
    <dbReference type="NCBI Taxonomy" id="979525"/>
    <lineage>
        <taxon>Viruses</taxon>
        <taxon>Duplodnaviria</taxon>
        <taxon>Heunggongvirae</taxon>
        <taxon>Uroviricota</taxon>
        <taxon>Caudoviricetes</taxon>
        <taxon>Mohonavirus</taxon>
        <taxon>Mohonavirus ICP1</taxon>
    </lineage>
</organism>
<evidence type="ECO:0000313" key="1">
    <source>
        <dbReference type="EMBL" id="ADX87948.1"/>
    </source>
</evidence>
<proteinExistence type="predicted"/>
<dbReference type="KEGG" id="vg:10228611"/>
<dbReference type="RefSeq" id="YP_004251073.1">
    <property type="nucleotide sequence ID" value="NC_015157.1"/>
</dbReference>
<reference evidence="1 2" key="1">
    <citation type="journal article" date="2011" name="MBio">
        <title>Evidence of a dominant lineage of Vibrio cholerae-specific lytic bacteriophages shed by cholera patients over a 10-year period in Dhaka, Bangladesh.</title>
        <authorList>
            <person name="Seed K.D."/>
            <person name="Bodi K.L."/>
            <person name="Kropinski A.M."/>
            <person name="Ackermann H.W."/>
            <person name="Calderwood S.B."/>
            <person name="Qadri F."/>
            <person name="Camilli A."/>
        </authorList>
    </citation>
    <scope>NUCLEOTIDE SEQUENCE [LARGE SCALE GENOMIC DNA]</scope>
</reference>